<protein>
    <submittedName>
        <fullName evidence="2">Uncharacterized protein</fullName>
    </submittedName>
</protein>
<comment type="caution">
    <text evidence="2">The sequence shown here is derived from an EMBL/GenBank/DDBJ whole genome shotgun (WGS) entry which is preliminary data.</text>
</comment>
<proteinExistence type="predicted"/>
<feature type="non-terminal residue" evidence="2">
    <location>
        <position position="70"/>
    </location>
</feature>
<feature type="compositionally biased region" description="Low complexity" evidence="1">
    <location>
        <begin position="13"/>
        <end position="28"/>
    </location>
</feature>
<accession>A0A4Y2L1L3</accession>
<name>A0A4Y2L1L3_ARAVE</name>
<dbReference type="Proteomes" id="UP000499080">
    <property type="component" value="Unassembled WGS sequence"/>
</dbReference>
<evidence type="ECO:0000313" key="3">
    <source>
        <dbReference type="Proteomes" id="UP000499080"/>
    </source>
</evidence>
<sequence length="70" mass="7938">MERISLRSKATNLSESTSSASPAAESGPAEGELLLMGKAIRWLRSILKVMKEMIGFVRKEYDRRYGRITY</sequence>
<feature type="region of interest" description="Disordered" evidence="1">
    <location>
        <begin position="1"/>
        <end position="28"/>
    </location>
</feature>
<dbReference type="EMBL" id="BGPR01005238">
    <property type="protein sequence ID" value="GBN08170.1"/>
    <property type="molecule type" value="Genomic_DNA"/>
</dbReference>
<organism evidence="2 3">
    <name type="scientific">Araneus ventricosus</name>
    <name type="common">Orbweaver spider</name>
    <name type="synonym">Epeira ventricosa</name>
    <dbReference type="NCBI Taxonomy" id="182803"/>
    <lineage>
        <taxon>Eukaryota</taxon>
        <taxon>Metazoa</taxon>
        <taxon>Ecdysozoa</taxon>
        <taxon>Arthropoda</taxon>
        <taxon>Chelicerata</taxon>
        <taxon>Arachnida</taxon>
        <taxon>Araneae</taxon>
        <taxon>Araneomorphae</taxon>
        <taxon>Entelegynae</taxon>
        <taxon>Araneoidea</taxon>
        <taxon>Araneidae</taxon>
        <taxon>Araneus</taxon>
    </lineage>
</organism>
<dbReference type="AlphaFoldDB" id="A0A4Y2L1L3"/>
<reference evidence="2 3" key="1">
    <citation type="journal article" date="2019" name="Sci. Rep.">
        <title>Orb-weaving spider Araneus ventricosus genome elucidates the spidroin gene catalogue.</title>
        <authorList>
            <person name="Kono N."/>
            <person name="Nakamura H."/>
            <person name="Ohtoshi R."/>
            <person name="Moran D.A.P."/>
            <person name="Shinohara A."/>
            <person name="Yoshida Y."/>
            <person name="Fujiwara M."/>
            <person name="Mori M."/>
            <person name="Tomita M."/>
            <person name="Arakawa K."/>
        </authorList>
    </citation>
    <scope>NUCLEOTIDE SEQUENCE [LARGE SCALE GENOMIC DNA]</scope>
</reference>
<keyword evidence="3" id="KW-1185">Reference proteome</keyword>
<evidence type="ECO:0000256" key="1">
    <source>
        <dbReference type="SAM" id="MobiDB-lite"/>
    </source>
</evidence>
<gene>
    <name evidence="2" type="ORF">AVEN_59286_1</name>
</gene>
<evidence type="ECO:0000313" key="2">
    <source>
        <dbReference type="EMBL" id="GBN08170.1"/>
    </source>
</evidence>